<evidence type="ECO:0000313" key="9">
    <source>
        <dbReference type="Proteomes" id="UP001155840"/>
    </source>
</evidence>
<proteinExistence type="inferred from homology"/>
<dbReference type="Pfam" id="PF05175">
    <property type="entry name" value="MTS"/>
    <property type="match status" value="1"/>
</dbReference>
<dbReference type="Pfam" id="PF17827">
    <property type="entry name" value="PrmC_N"/>
    <property type="match status" value="1"/>
</dbReference>
<dbReference type="GO" id="GO:0032259">
    <property type="term" value="P:methylation"/>
    <property type="evidence" value="ECO:0007669"/>
    <property type="project" value="UniProtKB-KW"/>
</dbReference>
<dbReference type="EMBL" id="JAANCM010000025">
    <property type="protein sequence ID" value="NHT79021.1"/>
    <property type="molecule type" value="Genomic_DNA"/>
</dbReference>
<name>A0AA43ZM70_9HYPH</name>
<comment type="similarity">
    <text evidence="5">Belongs to the protein N5-glutamine methyltransferase family. PrmC subfamily.</text>
</comment>
<dbReference type="SUPFAM" id="SSF53335">
    <property type="entry name" value="S-adenosyl-L-methionine-dependent methyltransferases"/>
    <property type="match status" value="1"/>
</dbReference>
<dbReference type="PANTHER" id="PTHR18895:SF74">
    <property type="entry name" value="MTRF1L RELEASE FACTOR GLUTAMINE METHYLTRANSFERASE"/>
    <property type="match status" value="1"/>
</dbReference>
<evidence type="ECO:0000256" key="3">
    <source>
        <dbReference type="ARBA" id="ARBA00022691"/>
    </source>
</evidence>
<dbReference type="InterPro" id="IPR029063">
    <property type="entry name" value="SAM-dependent_MTases_sf"/>
</dbReference>
<sequence>MSDTIDSLLAEVRAALRQADFDDPAQEARILVGGLLGLTPTGLMSRGGEAVAADKAALIRAGIARRLAREPLHRILGARDFYGLTLSLSPETLEPRPDTETLVEAMLPHVRATVARVGQCRILDLGTGTGAICLALLSEVSEAMGVGVDLSEDALATAAANARAHGLSDRFRTMRSDWFGTIDGRYHLIVSNPPYIRSDIIDGLDPEVRLFDPMLALDGGTDGLDAYRMIAAHAAAFLEDEGMVGLEIGFDQKDSVTQIFDAEGFERTAFLRDLGGNDRVLVFRRAMLASHTL</sequence>
<dbReference type="PANTHER" id="PTHR18895">
    <property type="entry name" value="HEMK METHYLTRANSFERASE"/>
    <property type="match status" value="1"/>
</dbReference>
<comment type="function">
    <text evidence="5">Methylates the class 1 translation termination release factors RF1/PrfA and RF2/PrfB on the glutamine residue of the universally conserved GGQ motif.</text>
</comment>
<dbReference type="EC" id="2.1.1.297" evidence="5"/>
<dbReference type="NCBIfam" id="TIGR00536">
    <property type="entry name" value="hemK_fam"/>
    <property type="match status" value="1"/>
</dbReference>
<dbReference type="InterPro" id="IPR004556">
    <property type="entry name" value="HemK-like"/>
</dbReference>
<comment type="caution">
    <text evidence="8">The sequence shown here is derived from an EMBL/GenBank/DDBJ whole genome shotgun (WGS) entry which is preliminary data.</text>
</comment>
<evidence type="ECO:0000256" key="5">
    <source>
        <dbReference type="HAMAP-Rule" id="MF_02126"/>
    </source>
</evidence>
<dbReference type="AlphaFoldDB" id="A0AA43ZM70"/>
<keyword evidence="1 5" id="KW-0489">Methyltransferase</keyword>
<evidence type="ECO:0000259" key="7">
    <source>
        <dbReference type="Pfam" id="PF17827"/>
    </source>
</evidence>
<gene>
    <name evidence="5 8" type="primary">prmC</name>
    <name evidence="8" type="ORF">G8E10_25300</name>
</gene>
<dbReference type="NCBIfam" id="TIGR03534">
    <property type="entry name" value="RF_mod_PrmC"/>
    <property type="match status" value="1"/>
</dbReference>
<feature type="binding site" evidence="5">
    <location>
        <position position="178"/>
    </location>
    <ligand>
        <name>S-adenosyl-L-methionine</name>
        <dbReference type="ChEBI" id="CHEBI:59789"/>
    </ligand>
</feature>
<keyword evidence="3 5" id="KW-0949">S-adenosyl-L-methionine</keyword>
<dbReference type="Gene3D" id="3.40.50.150">
    <property type="entry name" value="Vaccinia Virus protein VP39"/>
    <property type="match status" value="1"/>
</dbReference>
<dbReference type="Proteomes" id="UP001155840">
    <property type="component" value="Unassembled WGS sequence"/>
</dbReference>
<feature type="binding site" evidence="5">
    <location>
        <begin position="192"/>
        <end position="195"/>
    </location>
    <ligand>
        <name>substrate</name>
    </ligand>
</feature>
<dbReference type="GO" id="GO:0102559">
    <property type="term" value="F:peptide chain release factor N(5)-glutamine methyltransferase activity"/>
    <property type="evidence" value="ECO:0007669"/>
    <property type="project" value="UniProtKB-EC"/>
</dbReference>
<dbReference type="InterPro" id="IPR050320">
    <property type="entry name" value="N5-glutamine_MTase"/>
</dbReference>
<dbReference type="CDD" id="cd02440">
    <property type="entry name" value="AdoMet_MTases"/>
    <property type="match status" value="1"/>
</dbReference>
<evidence type="ECO:0000256" key="2">
    <source>
        <dbReference type="ARBA" id="ARBA00022679"/>
    </source>
</evidence>
<feature type="domain" description="Release factor glutamine methyltransferase N-terminal" evidence="7">
    <location>
        <begin position="8"/>
        <end position="77"/>
    </location>
</feature>
<dbReference type="InterPro" id="IPR002052">
    <property type="entry name" value="DNA_methylase_N6_adenine_CS"/>
</dbReference>
<reference evidence="8" key="1">
    <citation type="submission" date="2020-03" db="EMBL/GenBank/DDBJ databases">
        <title>Ferranicluibacter endophyticum gen. nov., sp. nov., a new genus isolated from Rubus ulmifolius Schott. stem.</title>
        <authorList>
            <person name="Roca-Couso R."/>
            <person name="Flores-Felix J.D."/>
            <person name="Igual J.M."/>
            <person name="Rivas R."/>
        </authorList>
    </citation>
    <scope>NUCLEOTIDE SEQUENCE</scope>
    <source>
        <strain evidence="8">CRRU44</strain>
    </source>
</reference>
<protein>
    <recommendedName>
        <fullName evidence="5">Release factor glutamine methyltransferase</fullName>
        <shortName evidence="5">RF MTase</shortName>
        <ecNumber evidence="5">2.1.1.297</ecNumber>
    </recommendedName>
    <alternativeName>
        <fullName evidence="5">N5-glutamine methyltransferase PrmC</fullName>
    </alternativeName>
    <alternativeName>
        <fullName evidence="5">Protein-(glutamine-N5) MTase PrmC</fullName>
    </alternativeName>
    <alternativeName>
        <fullName evidence="5">Protein-glutamine N-methyltransferase PrmC</fullName>
    </alternativeName>
</protein>
<dbReference type="GO" id="GO:0003676">
    <property type="term" value="F:nucleic acid binding"/>
    <property type="evidence" value="ECO:0007669"/>
    <property type="project" value="InterPro"/>
</dbReference>
<dbReference type="PROSITE" id="PS00092">
    <property type="entry name" value="N6_MTASE"/>
    <property type="match status" value="1"/>
</dbReference>
<keyword evidence="2 5" id="KW-0808">Transferase</keyword>
<evidence type="ECO:0000259" key="6">
    <source>
        <dbReference type="Pfam" id="PF05175"/>
    </source>
</evidence>
<accession>A0AA43ZM70</accession>
<comment type="catalytic activity">
    <reaction evidence="4 5">
        <text>L-glutaminyl-[peptide chain release factor] + S-adenosyl-L-methionine = N(5)-methyl-L-glutaminyl-[peptide chain release factor] + S-adenosyl-L-homocysteine + H(+)</text>
        <dbReference type="Rhea" id="RHEA:42896"/>
        <dbReference type="Rhea" id="RHEA-COMP:10271"/>
        <dbReference type="Rhea" id="RHEA-COMP:10272"/>
        <dbReference type="ChEBI" id="CHEBI:15378"/>
        <dbReference type="ChEBI" id="CHEBI:30011"/>
        <dbReference type="ChEBI" id="CHEBI:57856"/>
        <dbReference type="ChEBI" id="CHEBI:59789"/>
        <dbReference type="ChEBI" id="CHEBI:61891"/>
        <dbReference type="EC" id="2.1.1.297"/>
    </reaction>
</comment>
<dbReference type="Gene3D" id="1.10.8.10">
    <property type="entry name" value="DNA helicase RuvA subunit, C-terminal domain"/>
    <property type="match status" value="1"/>
</dbReference>
<feature type="binding site" evidence="5">
    <location>
        <position position="192"/>
    </location>
    <ligand>
        <name>S-adenosyl-L-methionine</name>
        <dbReference type="ChEBI" id="CHEBI:59789"/>
    </ligand>
</feature>
<dbReference type="RefSeq" id="WP_167131171.1">
    <property type="nucleotide sequence ID" value="NZ_JAANCM010000025.1"/>
</dbReference>
<feature type="binding site" evidence="5">
    <location>
        <begin position="126"/>
        <end position="130"/>
    </location>
    <ligand>
        <name>S-adenosyl-L-methionine</name>
        <dbReference type="ChEBI" id="CHEBI:59789"/>
    </ligand>
</feature>
<dbReference type="InterPro" id="IPR040758">
    <property type="entry name" value="PrmC_N"/>
</dbReference>
<dbReference type="InterPro" id="IPR007848">
    <property type="entry name" value="Small_mtfrase_dom"/>
</dbReference>
<keyword evidence="9" id="KW-1185">Reference proteome</keyword>
<dbReference type="InterPro" id="IPR019874">
    <property type="entry name" value="RF_methyltr_PrmC"/>
</dbReference>
<evidence type="ECO:0000256" key="1">
    <source>
        <dbReference type="ARBA" id="ARBA00022603"/>
    </source>
</evidence>
<feature type="domain" description="Methyltransferase small" evidence="6">
    <location>
        <begin position="119"/>
        <end position="195"/>
    </location>
</feature>
<feature type="binding site" evidence="5">
    <location>
        <position position="149"/>
    </location>
    <ligand>
        <name>S-adenosyl-L-methionine</name>
        <dbReference type="ChEBI" id="CHEBI:59789"/>
    </ligand>
</feature>
<organism evidence="8 9">
    <name type="scientific">Ferranicluibacter rubi</name>
    <dbReference type="NCBI Taxonomy" id="2715133"/>
    <lineage>
        <taxon>Bacteria</taxon>
        <taxon>Pseudomonadati</taxon>
        <taxon>Pseudomonadota</taxon>
        <taxon>Alphaproteobacteria</taxon>
        <taxon>Hyphomicrobiales</taxon>
        <taxon>Rhizobiaceae</taxon>
        <taxon>Ferranicluibacter</taxon>
    </lineage>
</organism>
<dbReference type="HAMAP" id="MF_02126">
    <property type="entry name" value="RF_methyltr_PrmC"/>
    <property type="match status" value="1"/>
</dbReference>
<evidence type="ECO:0000313" key="8">
    <source>
        <dbReference type="EMBL" id="NHT79021.1"/>
    </source>
</evidence>
<evidence type="ECO:0000256" key="4">
    <source>
        <dbReference type="ARBA" id="ARBA00048391"/>
    </source>
</evidence>